<dbReference type="InterPro" id="IPR019649">
    <property type="entry name" value="DUF2512"/>
</dbReference>
<feature type="transmembrane region" description="Helical" evidence="1">
    <location>
        <begin position="76"/>
        <end position="94"/>
    </location>
</feature>
<dbReference type="Pfam" id="PF10710">
    <property type="entry name" value="DUF2512"/>
    <property type="match status" value="1"/>
</dbReference>
<gene>
    <name evidence="2" type="ORF">ACFSVM_09300</name>
</gene>
<proteinExistence type="predicted"/>
<feature type="transmembrane region" description="Helical" evidence="1">
    <location>
        <begin position="48"/>
        <end position="69"/>
    </location>
</feature>
<feature type="transmembrane region" description="Helical" evidence="1">
    <location>
        <begin position="106"/>
        <end position="124"/>
    </location>
</feature>
<accession>A0ABW5SNK1</accession>
<dbReference type="Proteomes" id="UP001597540">
    <property type="component" value="Unassembled WGS sequence"/>
</dbReference>
<dbReference type="RefSeq" id="WP_076315199.1">
    <property type="nucleotide sequence ID" value="NZ_JBHUMJ010000002.1"/>
</dbReference>
<keyword evidence="1" id="KW-1133">Transmembrane helix</keyword>
<feature type="transmembrane region" description="Helical" evidence="1">
    <location>
        <begin position="25"/>
        <end position="42"/>
    </location>
</feature>
<name>A0ABW5SNK1_9BACL</name>
<protein>
    <submittedName>
        <fullName evidence="2">DUF2512 family protein</fullName>
    </submittedName>
</protein>
<keyword evidence="1" id="KW-0812">Transmembrane</keyword>
<dbReference type="EMBL" id="JBHUMJ010000002">
    <property type="protein sequence ID" value="MFD2700667.1"/>
    <property type="molecule type" value="Genomic_DNA"/>
</dbReference>
<comment type="caution">
    <text evidence="2">The sequence shown here is derived from an EMBL/GenBank/DDBJ whole genome shotgun (WGS) entry which is preliminary data.</text>
</comment>
<organism evidence="2 3">
    <name type="scientific">Paenibacillus shunpengii</name>
    <dbReference type="NCBI Taxonomy" id="2054424"/>
    <lineage>
        <taxon>Bacteria</taxon>
        <taxon>Bacillati</taxon>
        <taxon>Bacillota</taxon>
        <taxon>Bacilli</taxon>
        <taxon>Bacillales</taxon>
        <taxon>Paenibacillaceae</taxon>
        <taxon>Paenibacillus</taxon>
    </lineage>
</organism>
<evidence type="ECO:0000256" key="1">
    <source>
        <dbReference type="SAM" id="Phobius"/>
    </source>
</evidence>
<keyword evidence="1" id="KW-0472">Membrane</keyword>
<reference evidence="3" key="1">
    <citation type="journal article" date="2019" name="Int. J. Syst. Evol. Microbiol.">
        <title>The Global Catalogue of Microorganisms (GCM) 10K type strain sequencing project: providing services to taxonomists for standard genome sequencing and annotation.</title>
        <authorList>
            <consortium name="The Broad Institute Genomics Platform"/>
            <consortium name="The Broad Institute Genome Sequencing Center for Infectious Disease"/>
            <person name="Wu L."/>
            <person name="Ma J."/>
        </authorList>
    </citation>
    <scope>NUCLEOTIDE SEQUENCE [LARGE SCALE GENOMIC DNA]</scope>
    <source>
        <strain evidence="3">KCTC 33849</strain>
    </source>
</reference>
<evidence type="ECO:0000313" key="2">
    <source>
        <dbReference type="EMBL" id="MFD2700667.1"/>
    </source>
</evidence>
<keyword evidence="3" id="KW-1185">Reference proteome</keyword>
<evidence type="ECO:0000313" key="3">
    <source>
        <dbReference type="Proteomes" id="UP001597540"/>
    </source>
</evidence>
<sequence length="142" mass="16427">MQFADNITSRIHFISEGAIHIKKEMTKFLAYSVLVTGLLMWLSDASFITSWFAALLIASIGFLFGDIVVFRKTNNIIATVADFVFVFAVLWIFKELMFWNTTLTDILIISLVMAAFEYVFHIWVDHDNRELRKKQTYGTKES</sequence>